<evidence type="ECO:0000313" key="2">
    <source>
        <dbReference type="EMBL" id="UCR74945.1"/>
    </source>
</evidence>
<dbReference type="InterPro" id="IPR011105">
    <property type="entry name" value="Cell_wall_hydrolase_SleB"/>
</dbReference>
<dbReference type="Gene3D" id="1.10.10.2520">
    <property type="entry name" value="Cell wall hydrolase SleB, domain 1"/>
    <property type="match status" value="1"/>
</dbReference>
<feature type="domain" description="Cell wall hydrolase SleB" evidence="1">
    <location>
        <begin position="70"/>
        <end position="181"/>
    </location>
</feature>
<proteinExistence type="predicted"/>
<organism evidence="2 3">
    <name type="scientific">Erwinia phage Fifi44</name>
    <dbReference type="NCBI Taxonomy" id="2876597"/>
    <lineage>
        <taxon>Viruses</taxon>
        <taxon>Duplodnaviria</taxon>
        <taxon>Heunggongvirae</taxon>
        <taxon>Uroviricota</taxon>
        <taxon>Caudoviricetes</taxon>
        <taxon>Chaseviridae</taxon>
        <taxon>Cleopatravirinae</taxon>
        <taxon>Fifivirus</taxon>
        <taxon>Fifivirus fifi44</taxon>
    </lineage>
</organism>
<dbReference type="Pfam" id="PF07486">
    <property type="entry name" value="Hydrolase_2"/>
    <property type="match status" value="1"/>
</dbReference>
<dbReference type="GO" id="GO:0016787">
    <property type="term" value="F:hydrolase activity"/>
    <property type="evidence" value="ECO:0007669"/>
    <property type="project" value="InterPro"/>
</dbReference>
<dbReference type="InterPro" id="IPR042047">
    <property type="entry name" value="SleB_dom1"/>
</dbReference>
<evidence type="ECO:0000313" key="3">
    <source>
        <dbReference type="Proteomes" id="UP000827644"/>
    </source>
</evidence>
<gene>
    <name evidence="2" type="ORF">Fifi44_00076</name>
</gene>
<sequence length="187" mass="21105">MRKLFCIMLLIFAWNTSALATADAGVNSKWNAHVSEFAAQSYLQGGLKLTASQKHEVDCLAKAIFFEARGESYAGKVMVANVVLNRAKFGKPFSNTICGVIYQPRQFSWTSNKWKRNTSFREVARKFDSKEHKAVVESLEIALKFVILDTKNTGKCTHFSSKSDKFGRTLFIKQVGNHKFYQYLGNG</sequence>
<name>A0AAE8Y1D1_9CAUD</name>
<evidence type="ECO:0000259" key="1">
    <source>
        <dbReference type="Pfam" id="PF07486"/>
    </source>
</evidence>
<dbReference type="Proteomes" id="UP000827644">
    <property type="component" value="Segment"/>
</dbReference>
<protein>
    <submittedName>
        <fullName evidence="2">Endolysin</fullName>
    </submittedName>
</protein>
<reference evidence="2 3" key="1">
    <citation type="submission" date="2021-09" db="EMBL/GenBank/DDBJ databases">
        <title>Complete genome sequence of Fifi44.</title>
        <authorList>
            <person name="Kim S.G."/>
            <person name="Park J."/>
            <person name="Roh E."/>
        </authorList>
    </citation>
    <scope>NUCLEOTIDE SEQUENCE [LARGE SCALE GENOMIC DNA]</scope>
</reference>
<accession>A0AAE8Y1D1</accession>
<dbReference type="EMBL" id="OK073976">
    <property type="protein sequence ID" value="UCR74945.1"/>
    <property type="molecule type" value="Genomic_DNA"/>
</dbReference>
<keyword evidence="3" id="KW-1185">Reference proteome</keyword>